<evidence type="ECO:0000256" key="1">
    <source>
        <dbReference type="SAM" id="Phobius"/>
    </source>
</evidence>
<gene>
    <name evidence="2" type="ORF">GN299_13680</name>
</gene>
<feature type="transmembrane region" description="Helical" evidence="1">
    <location>
        <begin position="47"/>
        <end position="67"/>
    </location>
</feature>
<keyword evidence="1" id="KW-0812">Transmembrane</keyword>
<keyword evidence="1" id="KW-0472">Membrane</keyword>
<name>A0A7V8EHH1_PSEPU</name>
<dbReference type="EMBL" id="WOWR01000015">
    <property type="protein sequence ID" value="KAF0254302.1"/>
    <property type="molecule type" value="Genomic_DNA"/>
</dbReference>
<proteinExistence type="predicted"/>
<organism evidence="2 3">
    <name type="scientific">Pseudomonas putida</name>
    <name type="common">Arthrobacter siderocapsulatus</name>
    <dbReference type="NCBI Taxonomy" id="303"/>
    <lineage>
        <taxon>Bacteria</taxon>
        <taxon>Pseudomonadati</taxon>
        <taxon>Pseudomonadota</taxon>
        <taxon>Gammaproteobacteria</taxon>
        <taxon>Pseudomonadales</taxon>
        <taxon>Pseudomonadaceae</taxon>
        <taxon>Pseudomonas</taxon>
    </lineage>
</organism>
<keyword evidence="1" id="KW-1133">Transmembrane helix</keyword>
<evidence type="ECO:0000313" key="3">
    <source>
        <dbReference type="Proteomes" id="UP000442695"/>
    </source>
</evidence>
<dbReference type="AlphaFoldDB" id="A0A7V8EHH1"/>
<sequence>MKKRSSSIAVSKLARYASDPNSVFDKVDAGAVKYGNRAHNAIGAGPSAIKFAILAAALIAAAHYLGFI</sequence>
<comment type="caution">
    <text evidence="2">The sequence shown here is derived from an EMBL/GenBank/DDBJ whole genome shotgun (WGS) entry which is preliminary data.</text>
</comment>
<dbReference type="Proteomes" id="UP000442695">
    <property type="component" value="Unassembled WGS sequence"/>
</dbReference>
<reference evidence="2 3" key="1">
    <citation type="submission" date="2019-12" db="EMBL/GenBank/DDBJ databases">
        <authorList>
            <person name="Woiski C."/>
        </authorList>
    </citation>
    <scope>NUCLEOTIDE SEQUENCE [LARGE SCALE GENOMIC DNA]</scope>
    <source>
        <strain evidence="2 3">BOE100</strain>
    </source>
</reference>
<accession>A0A7V8EHH1</accession>
<evidence type="ECO:0000313" key="2">
    <source>
        <dbReference type="EMBL" id="KAF0254302.1"/>
    </source>
</evidence>
<dbReference type="RefSeq" id="WP_156859034.1">
    <property type="nucleotide sequence ID" value="NZ_WOWR01000015.1"/>
</dbReference>
<protein>
    <submittedName>
        <fullName evidence="2">Uncharacterized protein</fullName>
    </submittedName>
</protein>